<sequence>MPTRPSESKATGGCPVSHTDYQIERPILETYAHLNAEREEARFLWNDATDHGFWMINRYDDVVEALRMFEEFGNEQVNAFVNDMPANVLLPQQLNPPEHTRLRRMLNPFFSPAAVKRLEPLARERARAMVTEIRERGADDLTTGFALLYPTELFLALLGLPVEDGPEFLWRIEAIFGGLLKAGEGSEEEAAAASAWITAYFNEKVEERLADPGDPETDLITRILTHPVGEKMLERHEVLTVMSTLMLAGLDTTRSALGYIFYHLSNDTALRHKVTADPSLWPRFIEESVRLYSLIIEDGRLAKSDLDHHGLPIEKGDMLWLGLAAANRDPRKFENPDEFDMDRANLSHHLGFGAGQHRCIGMHLARSELVIALEEWHAQIPDYRIAEGVELRERGGQLKLMTLPLEWD</sequence>
<gene>
    <name evidence="3" type="ORF">GCM10009788_50030</name>
</gene>
<dbReference type="InterPro" id="IPR002397">
    <property type="entry name" value="Cyt_P450_B"/>
</dbReference>
<dbReference type="PRINTS" id="PR00385">
    <property type="entry name" value="P450"/>
</dbReference>
<dbReference type="InterPro" id="IPR017972">
    <property type="entry name" value="Cyt_P450_CS"/>
</dbReference>
<keyword evidence="2" id="KW-0503">Monooxygenase</keyword>
<dbReference type="Proteomes" id="UP001500842">
    <property type="component" value="Unassembled WGS sequence"/>
</dbReference>
<keyword evidence="2" id="KW-0479">Metal-binding</keyword>
<keyword evidence="2" id="KW-0408">Iron</keyword>
<dbReference type="Gene3D" id="1.10.630.10">
    <property type="entry name" value="Cytochrome P450"/>
    <property type="match status" value="1"/>
</dbReference>
<accession>A0ABN2BJR6</accession>
<evidence type="ECO:0000313" key="3">
    <source>
        <dbReference type="EMBL" id="GAA1541301.1"/>
    </source>
</evidence>
<dbReference type="EMBL" id="BAAAOR010000038">
    <property type="protein sequence ID" value="GAA1541301.1"/>
    <property type="molecule type" value="Genomic_DNA"/>
</dbReference>
<keyword evidence="2" id="KW-0349">Heme</keyword>
<keyword evidence="4" id="KW-1185">Reference proteome</keyword>
<evidence type="ECO:0000313" key="4">
    <source>
        <dbReference type="Proteomes" id="UP001500842"/>
    </source>
</evidence>
<comment type="similarity">
    <text evidence="1 2">Belongs to the cytochrome P450 family.</text>
</comment>
<dbReference type="PROSITE" id="PS00086">
    <property type="entry name" value="CYTOCHROME_P450"/>
    <property type="match status" value="1"/>
</dbReference>
<protein>
    <submittedName>
        <fullName evidence="3">Cytochrome P450</fullName>
    </submittedName>
</protein>
<keyword evidence="2" id="KW-0560">Oxidoreductase</keyword>
<dbReference type="InterPro" id="IPR036396">
    <property type="entry name" value="Cyt_P450_sf"/>
</dbReference>
<comment type="caution">
    <text evidence="3">The sequence shown here is derived from an EMBL/GenBank/DDBJ whole genome shotgun (WGS) entry which is preliminary data.</text>
</comment>
<dbReference type="PANTHER" id="PTHR46696">
    <property type="entry name" value="P450, PUTATIVE (EUROFUNG)-RELATED"/>
    <property type="match status" value="1"/>
</dbReference>
<evidence type="ECO:0000256" key="1">
    <source>
        <dbReference type="ARBA" id="ARBA00010617"/>
    </source>
</evidence>
<dbReference type="InterPro" id="IPR001128">
    <property type="entry name" value="Cyt_P450"/>
</dbReference>
<dbReference type="PANTHER" id="PTHR46696:SF6">
    <property type="entry name" value="P450, PUTATIVE (EUROFUNG)-RELATED"/>
    <property type="match status" value="1"/>
</dbReference>
<proteinExistence type="inferred from homology"/>
<reference evidence="3 4" key="1">
    <citation type="journal article" date="2019" name="Int. J. Syst. Evol. Microbiol.">
        <title>The Global Catalogue of Microorganisms (GCM) 10K type strain sequencing project: providing services to taxonomists for standard genome sequencing and annotation.</title>
        <authorList>
            <consortium name="The Broad Institute Genomics Platform"/>
            <consortium name="The Broad Institute Genome Sequencing Center for Infectious Disease"/>
            <person name="Wu L."/>
            <person name="Ma J."/>
        </authorList>
    </citation>
    <scope>NUCLEOTIDE SEQUENCE [LARGE SCALE GENOMIC DNA]</scope>
    <source>
        <strain evidence="3 4">JCM 14942</strain>
    </source>
</reference>
<dbReference type="SUPFAM" id="SSF48264">
    <property type="entry name" value="Cytochrome P450"/>
    <property type="match status" value="1"/>
</dbReference>
<name>A0ABN2BJR6_9ACTN</name>
<organism evidence="3 4">
    <name type="scientific">Nocardioides humi</name>
    <dbReference type="NCBI Taxonomy" id="449461"/>
    <lineage>
        <taxon>Bacteria</taxon>
        <taxon>Bacillati</taxon>
        <taxon>Actinomycetota</taxon>
        <taxon>Actinomycetes</taxon>
        <taxon>Propionibacteriales</taxon>
        <taxon>Nocardioidaceae</taxon>
        <taxon>Nocardioides</taxon>
    </lineage>
</organism>
<dbReference type="PRINTS" id="PR00359">
    <property type="entry name" value="BP450"/>
</dbReference>
<dbReference type="Pfam" id="PF00067">
    <property type="entry name" value="p450"/>
    <property type="match status" value="1"/>
</dbReference>
<evidence type="ECO:0000256" key="2">
    <source>
        <dbReference type="RuleBase" id="RU000461"/>
    </source>
</evidence>